<reference evidence="1 2" key="1">
    <citation type="submission" date="2014-04" db="EMBL/GenBank/DDBJ databases">
        <title>Evolutionary Origins and Diversification of the Mycorrhizal Mutualists.</title>
        <authorList>
            <consortium name="DOE Joint Genome Institute"/>
            <consortium name="Mycorrhizal Genomics Consortium"/>
            <person name="Kohler A."/>
            <person name="Kuo A."/>
            <person name="Nagy L.G."/>
            <person name="Floudas D."/>
            <person name="Copeland A."/>
            <person name="Barry K.W."/>
            <person name="Cichocki N."/>
            <person name="Veneault-Fourrey C."/>
            <person name="LaButti K."/>
            <person name="Lindquist E.A."/>
            <person name="Lipzen A."/>
            <person name="Lundell T."/>
            <person name="Morin E."/>
            <person name="Murat C."/>
            <person name="Riley R."/>
            <person name="Ohm R."/>
            <person name="Sun H."/>
            <person name="Tunlid A."/>
            <person name="Henrissat B."/>
            <person name="Grigoriev I.V."/>
            <person name="Hibbett D.S."/>
            <person name="Martin F."/>
        </authorList>
    </citation>
    <scope>NUCLEOTIDE SEQUENCE [LARGE SCALE GENOMIC DNA]</scope>
    <source>
        <strain evidence="1 2">Koide BX008</strain>
    </source>
</reference>
<sequence>MRVTVVVDILVHIEGFGSIKTVRWTKFTWNGGMSSNSKSPIVTWLFFAGPNAMLKLAVKGNQDGICWR</sequence>
<accession>A0A0C2WYM1</accession>
<gene>
    <name evidence="1" type="ORF">M378DRAFT_166268</name>
</gene>
<evidence type="ECO:0000313" key="1">
    <source>
        <dbReference type="EMBL" id="KIL61946.1"/>
    </source>
</evidence>
<dbReference type="HOGENOM" id="CLU_2793466_0_0_1"/>
<dbReference type="AlphaFoldDB" id="A0A0C2WYM1"/>
<protein>
    <submittedName>
        <fullName evidence="1">Uncharacterized protein</fullName>
    </submittedName>
</protein>
<evidence type="ECO:0000313" key="2">
    <source>
        <dbReference type="Proteomes" id="UP000054549"/>
    </source>
</evidence>
<organism evidence="1 2">
    <name type="scientific">Amanita muscaria (strain Koide BX008)</name>
    <dbReference type="NCBI Taxonomy" id="946122"/>
    <lineage>
        <taxon>Eukaryota</taxon>
        <taxon>Fungi</taxon>
        <taxon>Dikarya</taxon>
        <taxon>Basidiomycota</taxon>
        <taxon>Agaricomycotina</taxon>
        <taxon>Agaricomycetes</taxon>
        <taxon>Agaricomycetidae</taxon>
        <taxon>Agaricales</taxon>
        <taxon>Pluteineae</taxon>
        <taxon>Amanitaceae</taxon>
        <taxon>Amanita</taxon>
    </lineage>
</organism>
<proteinExistence type="predicted"/>
<dbReference type="Proteomes" id="UP000054549">
    <property type="component" value="Unassembled WGS sequence"/>
</dbReference>
<keyword evidence="2" id="KW-1185">Reference proteome</keyword>
<dbReference type="InParanoid" id="A0A0C2WYM1"/>
<name>A0A0C2WYM1_AMAMK</name>
<dbReference type="EMBL" id="KN818277">
    <property type="protein sequence ID" value="KIL61946.1"/>
    <property type="molecule type" value="Genomic_DNA"/>
</dbReference>